<dbReference type="Proteomes" id="UP001595891">
    <property type="component" value="Unassembled WGS sequence"/>
</dbReference>
<dbReference type="RefSeq" id="WP_262848750.1">
    <property type="nucleotide sequence ID" value="NZ_JANZYP010000077.1"/>
</dbReference>
<gene>
    <name evidence="1" type="ORF">ACFO8L_18730</name>
</gene>
<dbReference type="EMBL" id="JBHSFN010000011">
    <property type="protein sequence ID" value="MFC4588131.1"/>
    <property type="molecule type" value="Genomic_DNA"/>
</dbReference>
<reference evidence="2" key="1">
    <citation type="journal article" date="2019" name="Int. J. Syst. Evol. Microbiol.">
        <title>The Global Catalogue of Microorganisms (GCM) 10K type strain sequencing project: providing services to taxonomists for standard genome sequencing and annotation.</title>
        <authorList>
            <consortium name="The Broad Institute Genomics Platform"/>
            <consortium name="The Broad Institute Genome Sequencing Center for Infectious Disease"/>
            <person name="Wu L."/>
            <person name="Ma J."/>
        </authorList>
    </citation>
    <scope>NUCLEOTIDE SEQUENCE [LARGE SCALE GENOMIC DNA]</scope>
    <source>
        <strain evidence="2">CCUG 49560</strain>
    </source>
</reference>
<protein>
    <submittedName>
        <fullName evidence="1">Uncharacterized protein</fullName>
    </submittedName>
</protein>
<sequence length="40" mass="4068">MATRTVAAMRANGPIWAVGLLALAALLGAMVDVPSGITWT</sequence>
<evidence type="ECO:0000313" key="1">
    <source>
        <dbReference type="EMBL" id="MFC4588131.1"/>
    </source>
</evidence>
<proteinExistence type="predicted"/>
<organism evidence="1 2">
    <name type="scientific">Sphaerisporangium corydalis</name>
    <dbReference type="NCBI Taxonomy" id="1441875"/>
    <lineage>
        <taxon>Bacteria</taxon>
        <taxon>Bacillati</taxon>
        <taxon>Actinomycetota</taxon>
        <taxon>Actinomycetes</taxon>
        <taxon>Streptosporangiales</taxon>
        <taxon>Streptosporangiaceae</taxon>
        <taxon>Sphaerisporangium</taxon>
    </lineage>
</organism>
<accession>A0ABV9EEZ4</accession>
<comment type="caution">
    <text evidence="1">The sequence shown here is derived from an EMBL/GenBank/DDBJ whole genome shotgun (WGS) entry which is preliminary data.</text>
</comment>
<evidence type="ECO:0000313" key="2">
    <source>
        <dbReference type="Proteomes" id="UP001595891"/>
    </source>
</evidence>
<name>A0ABV9EEZ4_9ACTN</name>
<keyword evidence="2" id="KW-1185">Reference proteome</keyword>